<reference evidence="3 4" key="1">
    <citation type="submission" date="2024-01" db="EMBL/GenBank/DDBJ databases">
        <title>A draft genome for the cacao thread blight pathogen Marasmiellus scandens.</title>
        <authorList>
            <person name="Baruah I.K."/>
            <person name="Leung J."/>
            <person name="Bukari Y."/>
            <person name="Amoako-Attah I."/>
            <person name="Meinhardt L.W."/>
            <person name="Bailey B.A."/>
            <person name="Cohen S.P."/>
        </authorList>
    </citation>
    <scope>NUCLEOTIDE SEQUENCE [LARGE SCALE GENOMIC DNA]</scope>
    <source>
        <strain evidence="3 4">GH-19</strain>
    </source>
</reference>
<gene>
    <name evidence="3" type="ORF">VKT23_012427</name>
</gene>
<dbReference type="InterPro" id="IPR008972">
    <property type="entry name" value="Cupredoxin"/>
</dbReference>
<organism evidence="3 4">
    <name type="scientific">Marasmiellus scandens</name>
    <dbReference type="NCBI Taxonomy" id="2682957"/>
    <lineage>
        <taxon>Eukaryota</taxon>
        <taxon>Fungi</taxon>
        <taxon>Dikarya</taxon>
        <taxon>Basidiomycota</taxon>
        <taxon>Agaricomycotina</taxon>
        <taxon>Agaricomycetes</taxon>
        <taxon>Agaricomycetidae</taxon>
        <taxon>Agaricales</taxon>
        <taxon>Marasmiineae</taxon>
        <taxon>Omphalotaceae</taxon>
        <taxon>Marasmiellus</taxon>
    </lineage>
</organism>
<comment type="caution">
    <text evidence="3">The sequence shown here is derived from an EMBL/GenBank/DDBJ whole genome shotgun (WGS) entry which is preliminary data.</text>
</comment>
<evidence type="ECO:0008006" key="5">
    <source>
        <dbReference type="Google" id="ProtNLM"/>
    </source>
</evidence>
<proteinExistence type="predicted"/>
<feature type="compositionally biased region" description="Gly residues" evidence="1">
    <location>
        <begin position="195"/>
        <end position="204"/>
    </location>
</feature>
<evidence type="ECO:0000313" key="4">
    <source>
        <dbReference type="Proteomes" id="UP001498398"/>
    </source>
</evidence>
<feature type="compositionally biased region" description="Polar residues" evidence="1">
    <location>
        <begin position="149"/>
        <end position="164"/>
    </location>
</feature>
<accession>A0ABR1J647</accession>
<protein>
    <recommendedName>
        <fullName evidence="5">Extracellular serine-rich protein</fullName>
    </recommendedName>
</protein>
<feature type="region of interest" description="Disordered" evidence="1">
    <location>
        <begin position="149"/>
        <end position="204"/>
    </location>
</feature>
<dbReference type="EMBL" id="JBANRG010000030">
    <property type="protein sequence ID" value="KAK7451748.1"/>
    <property type="molecule type" value="Genomic_DNA"/>
</dbReference>
<keyword evidence="2" id="KW-0732">Signal</keyword>
<dbReference type="SUPFAM" id="SSF49503">
    <property type="entry name" value="Cupredoxins"/>
    <property type="match status" value="1"/>
</dbReference>
<feature type="compositionally biased region" description="Low complexity" evidence="1">
    <location>
        <begin position="185"/>
        <end position="194"/>
    </location>
</feature>
<dbReference type="Gene3D" id="2.60.40.420">
    <property type="entry name" value="Cupredoxins - blue copper proteins"/>
    <property type="match status" value="1"/>
</dbReference>
<evidence type="ECO:0000256" key="1">
    <source>
        <dbReference type="SAM" id="MobiDB-lite"/>
    </source>
</evidence>
<dbReference type="InterPro" id="IPR052953">
    <property type="entry name" value="Ser-rich/MCO-related"/>
</dbReference>
<feature type="chain" id="PRO_5045790358" description="Extracellular serine-rich protein" evidence="2">
    <location>
        <begin position="20"/>
        <end position="232"/>
    </location>
</feature>
<dbReference type="PANTHER" id="PTHR34883:SF15">
    <property type="entry name" value="EXTRACELLULAR SERINE-RICH PROTEIN"/>
    <property type="match status" value="1"/>
</dbReference>
<evidence type="ECO:0000313" key="3">
    <source>
        <dbReference type="EMBL" id="KAK7451748.1"/>
    </source>
</evidence>
<feature type="signal peptide" evidence="2">
    <location>
        <begin position="1"/>
        <end position="19"/>
    </location>
</feature>
<dbReference type="CDD" id="cd00920">
    <property type="entry name" value="Cupredoxin"/>
    <property type="match status" value="1"/>
</dbReference>
<sequence length="232" mass="23143">MRYISSVLFTSGLAVLVRSETILVNVGQKSDGSLGFAFNPANFTAQQDDVVAFNFSAVGSNHSVTQSTFADPCKLMSGGFDSGFVSVSDDGTQGWNLTITNASAPIWFYCKQLNAPNNGAAHCIQGMVGAINAPTEGEKSFANFMSTAQATSGEPDQGGDQNLNGVGASAASAPGPIPTDGSGAPSDNGNSSDPGNGGNSDGNSGGDGGGALGLGVNIMFGAAALLIGFTLA</sequence>
<dbReference type="Proteomes" id="UP001498398">
    <property type="component" value="Unassembled WGS sequence"/>
</dbReference>
<name>A0ABR1J647_9AGAR</name>
<dbReference type="PANTHER" id="PTHR34883">
    <property type="entry name" value="SERINE-RICH PROTEIN, PUTATIVE-RELATED-RELATED"/>
    <property type="match status" value="1"/>
</dbReference>
<keyword evidence="4" id="KW-1185">Reference proteome</keyword>
<evidence type="ECO:0000256" key="2">
    <source>
        <dbReference type="SAM" id="SignalP"/>
    </source>
</evidence>